<protein>
    <recommendedName>
        <fullName evidence="3 10">Translation initiation factor IF-2</fullName>
    </recommendedName>
</protein>
<dbReference type="InterPro" id="IPR044145">
    <property type="entry name" value="IF2_II"/>
</dbReference>
<comment type="function">
    <text evidence="9 10 11">One of the essential components for the initiation of protein synthesis. Protects formylmethionyl-tRNA from spontaneous hydrolysis and promotes its binding to the 30S ribosomal subunits. Also involved in the hydrolysis of GTP during the formation of the 70S ribosomal complex.</text>
</comment>
<dbReference type="NCBIfam" id="TIGR00487">
    <property type="entry name" value="IF-2"/>
    <property type="match status" value="1"/>
</dbReference>
<evidence type="ECO:0000259" key="14">
    <source>
        <dbReference type="PROSITE" id="PS51722"/>
    </source>
</evidence>
<organism evidence="15 16">
    <name type="scientific">Candidatus Wallbacteria bacterium HGW-Wallbacteria-1</name>
    <dbReference type="NCBI Taxonomy" id="2013854"/>
    <lineage>
        <taxon>Bacteria</taxon>
        <taxon>Candidatus Walliibacteriota</taxon>
    </lineage>
</organism>
<keyword evidence="4 10" id="KW-0963">Cytoplasm</keyword>
<feature type="compositionally biased region" description="Basic and acidic residues" evidence="13">
    <location>
        <begin position="68"/>
        <end position="79"/>
    </location>
</feature>
<keyword evidence="6 10" id="KW-0547">Nucleotide-binding</keyword>
<comment type="subcellular location">
    <subcellularLocation>
        <location evidence="1 10 12">Cytoplasm</location>
    </subcellularLocation>
</comment>
<evidence type="ECO:0000256" key="2">
    <source>
        <dbReference type="ARBA" id="ARBA00007733"/>
    </source>
</evidence>
<dbReference type="InterPro" id="IPR015760">
    <property type="entry name" value="TIF_IF2"/>
</dbReference>
<gene>
    <name evidence="10" type="primary">infB</name>
    <name evidence="15" type="ORF">CVV64_03365</name>
</gene>
<dbReference type="InterPro" id="IPR036925">
    <property type="entry name" value="TIF_IF2_dom3_sf"/>
</dbReference>
<dbReference type="FunFam" id="3.40.50.10050:FF:000001">
    <property type="entry name" value="Translation initiation factor IF-2"/>
    <property type="match status" value="1"/>
</dbReference>
<evidence type="ECO:0000313" key="15">
    <source>
        <dbReference type="EMBL" id="PKK91715.1"/>
    </source>
</evidence>
<dbReference type="FunFam" id="3.40.50.300:FF:000019">
    <property type="entry name" value="Translation initiation factor IF-2"/>
    <property type="match status" value="1"/>
</dbReference>
<reference evidence="15 16" key="1">
    <citation type="journal article" date="2017" name="ISME J.">
        <title>Potential for microbial H2 and metal transformations associated with novel bacteria and archaea in deep terrestrial subsurface sediments.</title>
        <authorList>
            <person name="Hernsdorf A.W."/>
            <person name="Amano Y."/>
            <person name="Miyakawa K."/>
            <person name="Ise K."/>
            <person name="Suzuki Y."/>
            <person name="Anantharaman K."/>
            <person name="Probst A."/>
            <person name="Burstein D."/>
            <person name="Thomas B.C."/>
            <person name="Banfield J.F."/>
        </authorList>
    </citation>
    <scope>NUCLEOTIDE SEQUENCE [LARGE SCALE GENOMIC DNA]</scope>
    <source>
        <strain evidence="15">HGW-Wallbacteria-1</strain>
    </source>
</reference>
<sequence>MSKRRVYEVAKELGVTSKDIIDRLEGRGCDVKNHMSVIPDEMVDVVINEIKNAKMQEAIQESASTPEEIERRRREKEVEKEAEARRLEMEKQSAIDARTVYVGEMTTVKELTDIFKARRHDIINHLMRLGIMNATQKLDLDVVTLIGQELGFIVKSRESSESTDDNLDPEDSEESLRLRPPIVTVMGHVDHGKTTLLDNIRKANVTSGEAGGITQHIGAYQVTLPNQGKITFLDTPGHEAFTAMRAHGAAITDIAILVVAADDGVMPQTVEAIDHANAAEVPIIVAINKIDKPGANVDRVKKEMADHGVASEDWGGEIITVPISAKAGQGIEDLLEMIHLVSEMKEFKANPNRNAVGVVVEARKDIGRGALATVLVQKGTLKVGDVFLCGATYGKVRNLLSYAGAKIKKAGPSTPVVIAGFSEVPEAGERFYVVKSEKQARQLAETRKVDRREQNLLKDPKVGMRLEDLFKAETKEVTIIVKADVKGSVIAVKESLEKLSTDEVKVRVIHAQAGALSENDVMLASASNAIIIGFNIRPSTSVEKAAEKEGVEIRTYNVIYHIHDDIRKAMTGLLAPVLREEIVGRAEVRETFRVPKVGLIAGCIVHDGKIVRNKTARILREGVIIYNGKVESLRRFKEDVTEVRNGYECGIGIEKYNDVKVGDTIEVFEIIEEAGVL</sequence>
<keyword evidence="7 10" id="KW-0648">Protein biosynthesis</keyword>
<evidence type="ECO:0000256" key="11">
    <source>
        <dbReference type="RuleBase" id="RU000644"/>
    </source>
</evidence>
<dbReference type="GO" id="GO:0005829">
    <property type="term" value="C:cytosol"/>
    <property type="evidence" value="ECO:0007669"/>
    <property type="project" value="TreeGrafter"/>
</dbReference>
<name>A0A2N1PTP0_9BACT</name>
<feature type="region of interest" description="Disordered" evidence="13">
    <location>
        <begin position="58"/>
        <end position="79"/>
    </location>
</feature>
<dbReference type="PROSITE" id="PS01176">
    <property type="entry name" value="IF2"/>
    <property type="match status" value="1"/>
</dbReference>
<dbReference type="InterPro" id="IPR023115">
    <property type="entry name" value="TIF_IF2_dom3"/>
</dbReference>
<dbReference type="GO" id="GO:0003743">
    <property type="term" value="F:translation initiation factor activity"/>
    <property type="evidence" value="ECO:0007669"/>
    <property type="project" value="UniProtKB-UniRule"/>
</dbReference>
<dbReference type="CDD" id="cd03692">
    <property type="entry name" value="mtIF2_IVc"/>
    <property type="match status" value="1"/>
</dbReference>
<dbReference type="AlphaFoldDB" id="A0A2N1PTP0"/>
<evidence type="ECO:0000256" key="6">
    <source>
        <dbReference type="ARBA" id="ARBA00022741"/>
    </source>
</evidence>
<comment type="caution">
    <text evidence="10">Lacks conserved residue(s) required for the propagation of feature annotation.</text>
</comment>
<dbReference type="InterPro" id="IPR000178">
    <property type="entry name" value="TF_IF2_bacterial-like"/>
</dbReference>
<dbReference type="EMBL" id="PGXC01000002">
    <property type="protein sequence ID" value="PKK91715.1"/>
    <property type="molecule type" value="Genomic_DNA"/>
</dbReference>
<dbReference type="Proteomes" id="UP000233256">
    <property type="component" value="Unassembled WGS sequence"/>
</dbReference>
<dbReference type="Gene3D" id="3.40.50.300">
    <property type="entry name" value="P-loop containing nucleotide triphosphate hydrolases"/>
    <property type="match status" value="1"/>
</dbReference>
<evidence type="ECO:0000256" key="4">
    <source>
        <dbReference type="ARBA" id="ARBA00022490"/>
    </source>
</evidence>
<dbReference type="Pfam" id="PF22042">
    <property type="entry name" value="EF-G_D2"/>
    <property type="match status" value="1"/>
</dbReference>
<evidence type="ECO:0000256" key="5">
    <source>
        <dbReference type="ARBA" id="ARBA00022540"/>
    </source>
</evidence>
<feature type="domain" description="Tr-type G" evidence="14">
    <location>
        <begin position="178"/>
        <end position="352"/>
    </location>
</feature>
<dbReference type="PANTHER" id="PTHR43381">
    <property type="entry name" value="TRANSLATION INITIATION FACTOR IF-2-RELATED"/>
    <property type="match status" value="1"/>
</dbReference>
<proteinExistence type="inferred from homology"/>
<comment type="caution">
    <text evidence="15">The sequence shown here is derived from an EMBL/GenBank/DDBJ whole genome shotgun (WGS) entry which is preliminary data.</text>
</comment>
<evidence type="ECO:0000256" key="3">
    <source>
        <dbReference type="ARBA" id="ARBA00020675"/>
    </source>
</evidence>
<evidence type="ECO:0000256" key="13">
    <source>
        <dbReference type="SAM" id="MobiDB-lite"/>
    </source>
</evidence>
<dbReference type="InterPro" id="IPR009000">
    <property type="entry name" value="Transl_B-barrel_sf"/>
</dbReference>
<accession>A0A2N1PTP0</accession>
<evidence type="ECO:0000256" key="8">
    <source>
        <dbReference type="ARBA" id="ARBA00023134"/>
    </source>
</evidence>
<dbReference type="Pfam" id="PF03144">
    <property type="entry name" value="GTP_EFTU_D2"/>
    <property type="match status" value="1"/>
</dbReference>
<dbReference type="InterPro" id="IPR000795">
    <property type="entry name" value="T_Tr_GTP-bd_dom"/>
</dbReference>
<evidence type="ECO:0000313" key="16">
    <source>
        <dbReference type="Proteomes" id="UP000233256"/>
    </source>
</evidence>
<feature type="compositionally biased region" description="Acidic residues" evidence="13">
    <location>
        <begin position="161"/>
        <end position="173"/>
    </location>
</feature>
<dbReference type="FunFam" id="2.40.30.10:FF:000054">
    <property type="entry name" value="Translation initiation factor IF-2"/>
    <property type="match status" value="1"/>
</dbReference>
<evidence type="ECO:0000256" key="9">
    <source>
        <dbReference type="ARBA" id="ARBA00025162"/>
    </source>
</evidence>
<keyword evidence="5 10" id="KW-0396">Initiation factor</keyword>
<dbReference type="PANTHER" id="PTHR43381:SF5">
    <property type="entry name" value="TR-TYPE G DOMAIN-CONTAINING PROTEIN"/>
    <property type="match status" value="1"/>
</dbReference>
<dbReference type="SUPFAM" id="SSF52156">
    <property type="entry name" value="Initiation factor IF2/eIF5b, domain 3"/>
    <property type="match status" value="1"/>
</dbReference>
<feature type="region of interest" description="Disordered" evidence="13">
    <location>
        <begin position="157"/>
        <end position="178"/>
    </location>
</feature>
<dbReference type="FunFam" id="2.40.30.10:FF:000008">
    <property type="entry name" value="Translation initiation factor IF-2"/>
    <property type="match status" value="1"/>
</dbReference>
<dbReference type="InterPro" id="IPR053905">
    <property type="entry name" value="EF-G-like_DII"/>
</dbReference>
<dbReference type="InterPro" id="IPR006847">
    <property type="entry name" value="IF2_N"/>
</dbReference>
<evidence type="ECO:0000256" key="10">
    <source>
        <dbReference type="HAMAP-Rule" id="MF_00100"/>
    </source>
</evidence>
<dbReference type="InterPro" id="IPR027417">
    <property type="entry name" value="P-loop_NTPase"/>
</dbReference>
<dbReference type="Pfam" id="PF04760">
    <property type="entry name" value="IF2_N"/>
    <property type="match status" value="1"/>
</dbReference>
<comment type="similarity">
    <text evidence="2 10 11">Belongs to the TRAFAC class translation factor GTPase superfamily. Classic translation factor GTPase family. IF-2 subfamily.</text>
</comment>
<dbReference type="GO" id="GO:0005525">
    <property type="term" value="F:GTP binding"/>
    <property type="evidence" value="ECO:0007669"/>
    <property type="project" value="UniProtKB-KW"/>
</dbReference>
<dbReference type="CDD" id="cd01887">
    <property type="entry name" value="IF2_eIF5B"/>
    <property type="match status" value="1"/>
</dbReference>
<evidence type="ECO:0000256" key="7">
    <source>
        <dbReference type="ARBA" id="ARBA00022917"/>
    </source>
</evidence>
<dbReference type="GO" id="GO:0003924">
    <property type="term" value="F:GTPase activity"/>
    <property type="evidence" value="ECO:0007669"/>
    <property type="project" value="UniProtKB-UniRule"/>
</dbReference>
<dbReference type="InterPro" id="IPR005225">
    <property type="entry name" value="Small_GTP-bd"/>
</dbReference>
<dbReference type="NCBIfam" id="TIGR00231">
    <property type="entry name" value="small_GTP"/>
    <property type="match status" value="1"/>
</dbReference>
<dbReference type="Gene3D" id="2.40.30.10">
    <property type="entry name" value="Translation factors"/>
    <property type="match status" value="2"/>
</dbReference>
<dbReference type="Gene3D" id="3.40.50.10050">
    <property type="entry name" value="Translation initiation factor IF- 2, domain 3"/>
    <property type="match status" value="1"/>
</dbReference>
<feature type="binding site" evidence="10">
    <location>
        <begin position="288"/>
        <end position="291"/>
    </location>
    <ligand>
        <name>GTP</name>
        <dbReference type="ChEBI" id="CHEBI:37565"/>
    </ligand>
</feature>
<feature type="binding site" evidence="10">
    <location>
        <begin position="187"/>
        <end position="194"/>
    </location>
    <ligand>
        <name>GTP</name>
        <dbReference type="ChEBI" id="CHEBI:37565"/>
    </ligand>
</feature>
<dbReference type="Gene3D" id="1.10.10.2480">
    <property type="match status" value="1"/>
</dbReference>
<dbReference type="SUPFAM" id="SSF52540">
    <property type="entry name" value="P-loop containing nucleoside triphosphate hydrolases"/>
    <property type="match status" value="1"/>
</dbReference>
<dbReference type="HAMAP" id="MF_00100_B">
    <property type="entry name" value="IF_2_B"/>
    <property type="match status" value="1"/>
</dbReference>
<dbReference type="Pfam" id="PF00009">
    <property type="entry name" value="GTP_EFTU"/>
    <property type="match status" value="1"/>
</dbReference>
<dbReference type="SUPFAM" id="SSF50447">
    <property type="entry name" value="Translation proteins"/>
    <property type="match status" value="2"/>
</dbReference>
<dbReference type="InterPro" id="IPR004161">
    <property type="entry name" value="EFTu-like_2"/>
</dbReference>
<dbReference type="Pfam" id="PF11987">
    <property type="entry name" value="IF-2"/>
    <property type="match status" value="1"/>
</dbReference>
<feature type="binding site" evidence="10">
    <location>
        <begin position="234"/>
        <end position="238"/>
    </location>
    <ligand>
        <name>GTP</name>
        <dbReference type="ChEBI" id="CHEBI:37565"/>
    </ligand>
</feature>
<evidence type="ECO:0000256" key="12">
    <source>
        <dbReference type="RuleBase" id="RU000645"/>
    </source>
</evidence>
<dbReference type="CDD" id="cd03702">
    <property type="entry name" value="IF2_mtIF2_II"/>
    <property type="match status" value="1"/>
</dbReference>
<evidence type="ECO:0000256" key="1">
    <source>
        <dbReference type="ARBA" id="ARBA00004496"/>
    </source>
</evidence>
<keyword evidence="8 10" id="KW-0342">GTP-binding</keyword>
<dbReference type="PROSITE" id="PS51722">
    <property type="entry name" value="G_TR_2"/>
    <property type="match status" value="1"/>
</dbReference>